<dbReference type="eggNOG" id="COG1322">
    <property type="taxonomic scope" value="Bacteria"/>
</dbReference>
<dbReference type="GO" id="GO:0006310">
    <property type="term" value="P:DNA recombination"/>
    <property type="evidence" value="ECO:0007669"/>
    <property type="project" value="UniProtKB-KW"/>
</dbReference>
<accession>V8C7M3</accession>
<comment type="similarity">
    <text evidence="2">Belongs to the RmuC family.</text>
</comment>
<reference evidence="7 8" key="1">
    <citation type="journal article" date="2014" name="Genome Announc.">
        <title>Draft genome sequences of six enterohepatic helicobacter species isolated from humans and one from rhesus macaques.</title>
        <authorList>
            <person name="Shen Z."/>
            <person name="Sheh A."/>
            <person name="Young S.K."/>
            <person name="Abouelliel A."/>
            <person name="Ward D.V."/>
            <person name="Earl A.M."/>
            <person name="Fox J.G."/>
        </authorList>
    </citation>
    <scope>NUCLEOTIDE SEQUENCE [LARGE SCALE GENOMIC DNA]</scope>
    <source>
        <strain evidence="7 8">MIT 99-5501</strain>
    </source>
</reference>
<evidence type="ECO:0000256" key="1">
    <source>
        <dbReference type="ARBA" id="ARBA00003416"/>
    </source>
</evidence>
<name>V8C7M3_9HELI</name>
<dbReference type="EMBL" id="AZJI01000007">
    <property type="protein sequence ID" value="ETD22746.1"/>
    <property type="molecule type" value="Genomic_DNA"/>
</dbReference>
<evidence type="ECO:0000313" key="7">
    <source>
        <dbReference type="EMBL" id="ETD22746.1"/>
    </source>
</evidence>
<evidence type="ECO:0000256" key="6">
    <source>
        <dbReference type="SAM" id="MobiDB-lite"/>
    </source>
</evidence>
<dbReference type="InterPro" id="IPR003798">
    <property type="entry name" value="DNA_recombination_RmuC"/>
</dbReference>
<proteinExistence type="inferred from homology"/>
<evidence type="ECO:0000256" key="2">
    <source>
        <dbReference type="ARBA" id="ARBA00009840"/>
    </source>
</evidence>
<sequence length="504" mass="58201">MIYVISALLIIVLVACGLCVAKIISLRNANVILKSSDNFYKQQLQGKDDYIYGLKQAHSDELANLKSHHNEMLENQNKNNQAKFDILKTEKEKRISELESEQVAFERKYNQNIEQIRAQYQQDKEKDLAQYEKNLKTIREEIDKRFEMQKNALLEQNKNMLNADSRKVLDEIFTPIKNKVEQYSKQLSENEIKLGTHIDSMFKQTQKLGATADEFAKILRGDKKIRGNFGELQLKSVLESSGLIQGEHYEIQAHFRDDDRGLKPDAIVHLDKERSIIIDAKFSLPNNYSMGNFSESSEFKSIDLLDSTLCKQIAQNLKSRIDDLSKKPYEKFTSKNPRFAQTRIYDFMLLFVPYNNILDLALNAEPTLYQYAFNKQIYLTTPHTLFMALKTINISWTYVESDEKVKEAFSEMGKIYNKFEGLCKDFEKLNRAIKTICTASEDMETKLFSKKDGIELKLNKIKELGAKTKKTISEKSITESKESTKSDMNMIEIDDSGEDTENGS</sequence>
<comment type="caution">
    <text evidence="7">The sequence shown here is derived from an EMBL/GenBank/DDBJ whole genome shotgun (WGS) entry which is preliminary data.</text>
</comment>
<feature type="compositionally biased region" description="Basic and acidic residues" evidence="6">
    <location>
        <begin position="470"/>
        <end position="485"/>
    </location>
</feature>
<dbReference type="Proteomes" id="UP000018731">
    <property type="component" value="Unassembled WGS sequence"/>
</dbReference>
<feature type="compositionally biased region" description="Acidic residues" evidence="6">
    <location>
        <begin position="492"/>
        <end position="504"/>
    </location>
</feature>
<evidence type="ECO:0000256" key="4">
    <source>
        <dbReference type="ARBA" id="ARBA00023172"/>
    </source>
</evidence>
<keyword evidence="3 5" id="KW-0175">Coiled coil</keyword>
<evidence type="ECO:0000313" key="8">
    <source>
        <dbReference type="Proteomes" id="UP000018731"/>
    </source>
</evidence>
<feature type="coiled-coil region" evidence="5">
    <location>
        <begin position="55"/>
        <end position="148"/>
    </location>
</feature>
<keyword evidence="4" id="KW-0233">DNA recombination</keyword>
<feature type="region of interest" description="Disordered" evidence="6">
    <location>
        <begin position="470"/>
        <end position="504"/>
    </location>
</feature>
<dbReference type="PANTHER" id="PTHR30563:SF0">
    <property type="entry name" value="DNA RECOMBINATION PROTEIN RMUC"/>
    <property type="match status" value="1"/>
</dbReference>
<gene>
    <name evidence="7" type="ORF">HMPREF2086_01545</name>
</gene>
<evidence type="ECO:0008006" key="9">
    <source>
        <dbReference type="Google" id="ProtNLM"/>
    </source>
</evidence>
<evidence type="ECO:0000256" key="5">
    <source>
        <dbReference type="SAM" id="Coils"/>
    </source>
</evidence>
<keyword evidence="8" id="KW-1185">Reference proteome</keyword>
<dbReference type="HOGENOM" id="CLU_024057_0_1_7"/>
<comment type="function">
    <text evidence="1">Involved in DNA recombination.</text>
</comment>
<evidence type="ECO:0000256" key="3">
    <source>
        <dbReference type="ARBA" id="ARBA00023054"/>
    </source>
</evidence>
<dbReference type="PANTHER" id="PTHR30563">
    <property type="entry name" value="DNA RECOMBINATION PROTEIN RMUC"/>
    <property type="match status" value="1"/>
</dbReference>
<protein>
    <recommendedName>
        <fullName evidence="9">DNA recombination protein RmuC</fullName>
    </recommendedName>
</protein>
<dbReference type="PATRIC" id="fig|1357400.3.peg.2079"/>
<dbReference type="RefSeq" id="WP_023928280.1">
    <property type="nucleotide sequence ID" value="NZ_KI669455.1"/>
</dbReference>
<organism evidence="7 8">
    <name type="scientific">Helicobacter macacae MIT 99-5501</name>
    <dbReference type="NCBI Taxonomy" id="1357400"/>
    <lineage>
        <taxon>Bacteria</taxon>
        <taxon>Pseudomonadati</taxon>
        <taxon>Campylobacterota</taxon>
        <taxon>Epsilonproteobacteria</taxon>
        <taxon>Campylobacterales</taxon>
        <taxon>Helicobacteraceae</taxon>
        <taxon>Helicobacter</taxon>
    </lineage>
</organism>
<dbReference type="AlphaFoldDB" id="V8C7M3"/>
<dbReference type="Pfam" id="PF02646">
    <property type="entry name" value="RmuC"/>
    <property type="match status" value="1"/>
</dbReference>